<dbReference type="Pfam" id="PF00534">
    <property type="entry name" value="Glycos_transf_1"/>
    <property type="match status" value="1"/>
</dbReference>
<keyword evidence="5" id="KW-1185">Reference proteome</keyword>
<evidence type="ECO:0000259" key="3">
    <source>
        <dbReference type="Pfam" id="PF13579"/>
    </source>
</evidence>
<dbReference type="Proteomes" id="UP000048949">
    <property type="component" value="Unassembled WGS sequence"/>
</dbReference>
<dbReference type="AlphaFoldDB" id="A0A0U1NKQ2"/>
<keyword evidence="1" id="KW-0812">Transmembrane</keyword>
<feature type="domain" description="Glycosyltransferase subfamily 4-like N-terminal" evidence="3">
    <location>
        <begin position="5"/>
        <end position="189"/>
    </location>
</feature>
<evidence type="ECO:0000256" key="1">
    <source>
        <dbReference type="SAM" id="Phobius"/>
    </source>
</evidence>
<dbReference type="InterPro" id="IPR028098">
    <property type="entry name" value="Glyco_trans_4-like_N"/>
</dbReference>
<feature type="domain" description="Glycosyl transferase family 1" evidence="2">
    <location>
        <begin position="206"/>
        <end position="368"/>
    </location>
</feature>
<dbReference type="PANTHER" id="PTHR45947:SF3">
    <property type="entry name" value="SULFOQUINOVOSYL TRANSFERASE SQD2"/>
    <property type="match status" value="1"/>
</dbReference>
<dbReference type="EC" id="2.4.1.-" evidence="4"/>
<dbReference type="EMBL" id="CVQV01000005">
    <property type="protein sequence ID" value="CRK75083.1"/>
    <property type="molecule type" value="Genomic_DNA"/>
</dbReference>
<gene>
    <name evidence="4" type="primary">kanE</name>
    <name evidence="4" type="ORF">NIG5292_01126</name>
</gene>
<evidence type="ECO:0000259" key="2">
    <source>
        <dbReference type="Pfam" id="PF00534"/>
    </source>
</evidence>
<evidence type="ECO:0000313" key="5">
    <source>
        <dbReference type="Proteomes" id="UP000048949"/>
    </source>
</evidence>
<dbReference type="SUPFAM" id="SSF53756">
    <property type="entry name" value="UDP-Glycosyltransferase/glycogen phosphorylase"/>
    <property type="match status" value="1"/>
</dbReference>
<dbReference type="GO" id="GO:0016758">
    <property type="term" value="F:hexosyltransferase activity"/>
    <property type="evidence" value="ECO:0007669"/>
    <property type="project" value="TreeGrafter"/>
</dbReference>
<organism evidence="4 5">
    <name type="scientific">Nereida ignava</name>
    <dbReference type="NCBI Taxonomy" id="282199"/>
    <lineage>
        <taxon>Bacteria</taxon>
        <taxon>Pseudomonadati</taxon>
        <taxon>Pseudomonadota</taxon>
        <taxon>Alphaproteobacteria</taxon>
        <taxon>Rhodobacterales</taxon>
        <taxon>Roseobacteraceae</taxon>
        <taxon>Nereida</taxon>
    </lineage>
</organism>
<protein>
    <submittedName>
        <fullName evidence="4">Glycosyltransferase KanE</fullName>
        <ecNumber evidence="4">2.4.1.-</ecNumber>
    </submittedName>
</protein>
<dbReference type="STRING" id="282199.GCA_001049735_01125"/>
<keyword evidence="4" id="KW-0328">Glycosyltransferase</keyword>
<name>A0A0U1NKQ2_9RHOB</name>
<dbReference type="InterPro" id="IPR001296">
    <property type="entry name" value="Glyco_trans_1"/>
</dbReference>
<dbReference type="InterPro" id="IPR050194">
    <property type="entry name" value="Glycosyltransferase_grp1"/>
</dbReference>
<evidence type="ECO:0000313" key="4">
    <source>
        <dbReference type="EMBL" id="CRK75083.1"/>
    </source>
</evidence>
<accession>A0A0U1NKQ2</accession>
<dbReference type="Gene3D" id="3.40.50.2000">
    <property type="entry name" value="Glycogen Phosphorylase B"/>
    <property type="match status" value="2"/>
</dbReference>
<sequence>MSTGLYTTQMCEYLAELDHEVTVLCGQPYFPNWAVHRGWSKFRYTKRDHGKIDVTHCPHYVPRNPTGIRRIIHHTSFAFAILPILIWYSLTKRFDLVTVVAPSLMSAPFALAFAKVSGARSHLHVQDFEVEAAFATKLIDPETLLGRAALRFEKCCLKRFNLVTTISPKMLLKLHQKGVTPDKTYELRNWADTSRIKPQEPSQSFKKEIRISTEYVALYSGNIGNKQGIGIIVEAAKLLSHRTDLTFLICGNGPALTDLKRKALGLPNVRFIDLQPHERLSDLLSIANIHLMPQIADAADLLLPSKLTNMFASERPIVATAARGTGLADEIKGVGIATPPGDPPKFARAIEQFLNDKELRAEMGKKARLIALTRWEKNSILTRFEARLHELLGTSKRKGKPRGNPRT</sequence>
<dbReference type="Pfam" id="PF13579">
    <property type="entry name" value="Glyco_trans_4_4"/>
    <property type="match status" value="1"/>
</dbReference>
<dbReference type="PANTHER" id="PTHR45947">
    <property type="entry name" value="SULFOQUINOVOSYL TRANSFERASE SQD2"/>
    <property type="match status" value="1"/>
</dbReference>
<reference evidence="4 5" key="1">
    <citation type="submission" date="2015-04" db="EMBL/GenBank/DDBJ databases">
        <authorList>
            <person name="Syromyatnikov M.Y."/>
            <person name="Popov V.N."/>
        </authorList>
    </citation>
    <scope>NUCLEOTIDE SEQUENCE [LARGE SCALE GENOMIC DNA]</scope>
    <source>
        <strain evidence="4 5">CECT 5292</strain>
    </source>
</reference>
<keyword evidence="1" id="KW-0472">Membrane</keyword>
<dbReference type="NCBIfam" id="NF007640">
    <property type="entry name" value="PRK10307.1"/>
    <property type="match status" value="1"/>
</dbReference>
<proteinExistence type="predicted"/>
<keyword evidence="4" id="KW-0808">Transferase</keyword>
<keyword evidence="1" id="KW-1133">Transmembrane helix</keyword>
<dbReference type="CDD" id="cd03794">
    <property type="entry name" value="GT4_WbuB-like"/>
    <property type="match status" value="1"/>
</dbReference>
<feature type="transmembrane region" description="Helical" evidence="1">
    <location>
        <begin position="71"/>
        <end position="90"/>
    </location>
</feature>